<sequence>MKNLTIIKQNNQFLVESREVAELIEKKHDNLLRDIRGYKKILEDSSNLRSQDFFIESTYINTQNKIQPCYLLTKKGCDMVANKMTGEKGIIFTAIYVTKFEEMEQELKEQQPKLPTTYKEALQQLLIEVEEKEQLQLENQEKDKVIQLQQPKVLFADSVASSDNSILVGELAKLLRQNGIDTGQNRLFDWLRNNGYLIKRKGEDYNTPTQKSVDLGVIETKEGTRVHPDGHTSITKTPKITGKGQIYFINKFKSSKQLSMLS</sequence>
<dbReference type="InterPro" id="IPR005039">
    <property type="entry name" value="Ant_C"/>
</dbReference>
<keyword evidence="3" id="KW-1185">Reference proteome</keyword>
<dbReference type="Pfam" id="PF09669">
    <property type="entry name" value="Phage_pRha"/>
    <property type="match status" value="1"/>
</dbReference>
<feature type="domain" description="Antirepressor protein C-terminal" evidence="1">
    <location>
        <begin position="145"/>
        <end position="253"/>
    </location>
</feature>
<dbReference type="Pfam" id="PF03374">
    <property type="entry name" value="ANT"/>
    <property type="match status" value="1"/>
</dbReference>
<evidence type="ECO:0000313" key="3">
    <source>
        <dbReference type="Proteomes" id="UP000030736"/>
    </source>
</evidence>
<dbReference type="NCBIfam" id="TIGR02681">
    <property type="entry name" value="phage_pRha"/>
    <property type="match status" value="1"/>
</dbReference>
<name>A0A0A8WJ71_9CAUD</name>
<dbReference type="OrthoDB" id="5682at10239"/>
<dbReference type="RefSeq" id="YP_009206168.1">
    <property type="nucleotide sequence ID" value="NC_028883.1"/>
</dbReference>
<proteinExistence type="predicted"/>
<evidence type="ECO:0000313" key="2">
    <source>
        <dbReference type="EMBL" id="CEK40804.1"/>
    </source>
</evidence>
<reference evidence="2 3" key="1">
    <citation type="submission" date="2014-12" db="EMBL/GenBank/DDBJ databases">
        <title>Whole Genome Sequence and Molecular Characterization of Siphoviridae / Myoviridae Phage Infecting Clostridium difficile.</title>
        <authorList>
            <person name="Monot M."/>
        </authorList>
    </citation>
    <scope>NUCLEOTIDE SEQUENCE [LARGE SCALE GENOMIC DNA]</scope>
</reference>
<dbReference type="GeneID" id="26646885"/>
<dbReference type="InterPro" id="IPR014054">
    <property type="entry name" value="Phage_regulatory_Rha"/>
</dbReference>
<gene>
    <name evidence="2" type="primary">yoqD</name>
    <name evidence="2" type="ORF">PHIMMP01_20049</name>
</gene>
<dbReference type="GO" id="GO:0003677">
    <property type="term" value="F:DNA binding"/>
    <property type="evidence" value="ECO:0007669"/>
    <property type="project" value="InterPro"/>
</dbReference>
<protein>
    <submittedName>
        <fullName evidence="2">Putative SPBc2 prophage-derived antirepressor protein yoqD</fullName>
    </submittedName>
</protein>
<dbReference type="EMBL" id="LN681541">
    <property type="protein sequence ID" value="CEK40804.1"/>
    <property type="molecule type" value="Genomic_DNA"/>
</dbReference>
<evidence type="ECO:0000259" key="1">
    <source>
        <dbReference type="Pfam" id="PF03374"/>
    </source>
</evidence>
<organism evidence="2 3">
    <name type="scientific">Clostridium phage phiMMP01</name>
    <dbReference type="NCBI Taxonomy" id="1582156"/>
    <lineage>
        <taxon>Viruses</taxon>
        <taxon>Duplodnaviria</taxon>
        <taxon>Heunggongvirae</taxon>
        <taxon>Uroviricota</taxon>
        <taxon>Caudoviricetes</taxon>
        <taxon>Yongloolinvirus</taxon>
        <taxon>Yongloolinvirus MMP01</taxon>
    </lineage>
</organism>
<accession>A0A0A8WJ71</accession>
<dbReference type="Proteomes" id="UP000030736">
    <property type="component" value="Segment"/>
</dbReference>
<dbReference type="KEGG" id="vg:26646885"/>